<dbReference type="Proteomes" id="UP001451303">
    <property type="component" value="Unassembled WGS sequence"/>
</dbReference>
<dbReference type="EMBL" id="JAVLET010000014">
    <property type="protein sequence ID" value="KAL0466114.1"/>
    <property type="molecule type" value="Genomic_DNA"/>
</dbReference>
<organism evidence="1 2">
    <name type="scientific">Neurospora intermedia</name>
    <dbReference type="NCBI Taxonomy" id="5142"/>
    <lineage>
        <taxon>Eukaryota</taxon>
        <taxon>Fungi</taxon>
        <taxon>Dikarya</taxon>
        <taxon>Ascomycota</taxon>
        <taxon>Pezizomycotina</taxon>
        <taxon>Sordariomycetes</taxon>
        <taxon>Sordariomycetidae</taxon>
        <taxon>Sordariales</taxon>
        <taxon>Sordariaceae</taxon>
        <taxon>Neurospora</taxon>
    </lineage>
</organism>
<evidence type="ECO:0000313" key="2">
    <source>
        <dbReference type="Proteomes" id="UP001451303"/>
    </source>
</evidence>
<name>A0ABR3D0D1_NEUIN</name>
<comment type="caution">
    <text evidence="1">The sequence shown here is derived from an EMBL/GenBank/DDBJ whole genome shotgun (WGS) entry which is preliminary data.</text>
</comment>
<accession>A0ABR3D0D1</accession>
<proteinExistence type="predicted"/>
<protein>
    <submittedName>
        <fullName evidence="1">Uncharacterized protein</fullName>
    </submittedName>
</protein>
<evidence type="ECO:0000313" key="1">
    <source>
        <dbReference type="EMBL" id="KAL0466114.1"/>
    </source>
</evidence>
<keyword evidence="2" id="KW-1185">Reference proteome</keyword>
<sequence length="228" mass="25516">MCDESHLCAVLGSIDDRRFDTDGVLSWLPKKTHAPIDPSVSYSVCMKMGWKMGEIRKEGQSTGARTRTSRIQFDATTRTWTLVLVLSTTTTQERWVLVVSRAGKGQPHPPRVRVQCMCLQTTVSTYTLQYLPISPTATTHRPRARFHFHSHHIIDNVTRVCTTDTPSIHKHNRLPPSIFPLSMPLPSMSFSIHPSPGRSQNNHQPTTDCRKGFYGLATGLGTGIPDCH</sequence>
<reference evidence="1 2" key="1">
    <citation type="submission" date="2023-09" db="EMBL/GenBank/DDBJ databases">
        <title>Multi-omics analysis of a traditional fermented food reveals byproduct-associated fungal strains for waste-to-food upcycling.</title>
        <authorList>
            <consortium name="Lawrence Berkeley National Laboratory"/>
            <person name="Rekdal V.M."/>
            <person name="Villalobos-Escobedo J.M."/>
            <person name="Rodriguez-Valeron N."/>
            <person name="Garcia M.O."/>
            <person name="Vasquez D.P."/>
            <person name="Damayanti I."/>
            <person name="Sorensen P.M."/>
            <person name="Baidoo E.E."/>
            <person name="De Carvalho A.C."/>
            <person name="Riley R."/>
            <person name="Lipzen A."/>
            <person name="He G."/>
            <person name="Yan M."/>
            <person name="Haridas S."/>
            <person name="Daum C."/>
            <person name="Yoshinaga Y."/>
            <person name="Ng V."/>
            <person name="Grigoriev I.V."/>
            <person name="Munk R."/>
            <person name="Nuraida L."/>
            <person name="Wijaya C.H."/>
            <person name="Morales P.-C."/>
            <person name="Keasling J.D."/>
        </authorList>
    </citation>
    <scope>NUCLEOTIDE SEQUENCE [LARGE SCALE GENOMIC DNA]</scope>
    <source>
        <strain evidence="1 2">FGSC 2613</strain>
    </source>
</reference>
<gene>
    <name evidence="1" type="ORF">QR685DRAFT_120606</name>
</gene>